<evidence type="ECO:0000313" key="3">
    <source>
        <dbReference type="Proteomes" id="UP000438429"/>
    </source>
</evidence>
<dbReference type="EMBL" id="VEVO01000018">
    <property type="protein sequence ID" value="KAF0027782.1"/>
    <property type="molecule type" value="Genomic_DNA"/>
</dbReference>
<organism evidence="2 3">
    <name type="scientific">Scophthalmus maximus</name>
    <name type="common">Turbot</name>
    <name type="synonym">Psetta maxima</name>
    <dbReference type="NCBI Taxonomy" id="52904"/>
    <lineage>
        <taxon>Eukaryota</taxon>
        <taxon>Metazoa</taxon>
        <taxon>Chordata</taxon>
        <taxon>Craniata</taxon>
        <taxon>Vertebrata</taxon>
        <taxon>Euteleostomi</taxon>
        <taxon>Actinopterygii</taxon>
        <taxon>Neopterygii</taxon>
        <taxon>Teleostei</taxon>
        <taxon>Neoteleostei</taxon>
        <taxon>Acanthomorphata</taxon>
        <taxon>Carangaria</taxon>
        <taxon>Pleuronectiformes</taxon>
        <taxon>Pleuronectoidei</taxon>
        <taxon>Scophthalmidae</taxon>
        <taxon>Scophthalmus</taxon>
    </lineage>
</organism>
<gene>
    <name evidence="2" type="ORF">F2P81_020523</name>
</gene>
<dbReference type="Proteomes" id="UP000438429">
    <property type="component" value="Unassembled WGS sequence"/>
</dbReference>
<dbReference type="InterPro" id="IPR056875">
    <property type="entry name" value="MCM8/REC_WHD"/>
</dbReference>
<dbReference type="AlphaFoldDB" id="A0A6A4SAA2"/>
<sequence>MSHRGAGKRLINALHSHAQRTSQKQFDLQTLRTVADRLNIKVMDFEVFQNFQNKSMVTEKPRWRLYVMCRIGLRQHGSPLVRAVIPSALTARRFKSHDMRPETGGTTPAGR</sequence>
<dbReference type="Pfam" id="PF25051">
    <property type="entry name" value="WHD_MCM8"/>
    <property type="match status" value="1"/>
</dbReference>
<accession>A0A6A4SAA2</accession>
<name>A0A6A4SAA2_SCOMX</name>
<reference evidence="2 3" key="1">
    <citation type="submission" date="2019-06" db="EMBL/GenBank/DDBJ databases">
        <title>Draft genomes of female and male turbot (Scophthalmus maximus).</title>
        <authorList>
            <person name="Xu H."/>
            <person name="Xu X.-W."/>
            <person name="Shao C."/>
            <person name="Chen S."/>
        </authorList>
    </citation>
    <scope>NUCLEOTIDE SEQUENCE [LARGE SCALE GENOMIC DNA]</scope>
    <source>
        <strain evidence="2">Ysfricsl-2016a</strain>
        <tissue evidence="2">Blood</tissue>
    </source>
</reference>
<proteinExistence type="predicted"/>
<evidence type="ECO:0000313" key="2">
    <source>
        <dbReference type="EMBL" id="KAF0027782.1"/>
    </source>
</evidence>
<evidence type="ECO:0000259" key="1">
    <source>
        <dbReference type="Pfam" id="PF25051"/>
    </source>
</evidence>
<protein>
    <recommendedName>
        <fullName evidence="1">MCM8/REC winged helix domain-containing protein</fullName>
    </recommendedName>
</protein>
<comment type="caution">
    <text evidence="2">The sequence shown here is derived from an EMBL/GenBank/DDBJ whole genome shotgun (WGS) entry which is preliminary data.</text>
</comment>
<feature type="domain" description="MCM8/REC winged helix" evidence="1">
    <location>
        <begin position="1"/>
        <end position="48"/>
    </location>
</feature>